<keyword evidence="3" id="KW-1185">Reference proteome</keyword>
<protein>
    <submittedName>
        <fullName evidence="2">Sel1 repeat family protein</fullName>
    </submittedName>
</protein>
<dbReference type="Gene3D" id="1.25.40.10">
    <property type="entry name" value="Tetratricopeptide repeat domain"/>
    <property type="match status" value="3"/>
</dbReference>
<keyword evidence="1" id="KW-0732">Signal</keyword>
<dbReference type="Proteomes" id="UP001200470">
    <property type="component" value="Unassembled WGS sequence"/>
</dbReference>
<dbReference type="InterPro" id="IPR011990">
    <property type="entry name" value="TPR-like_helical_dom_sf"/>
</dbReference>
<dbReference type="SUPFAM" id="SSF81901">
    <property type="entry name" value="HCP-like"/>
    <property type="match status" value="2"/>
</dbReference>
<evidence type="ECO:0000313" key="3">
    <source>
        <dbReference type="Proteomes" id="UP001200470"/>
    </source>
</evidence>
<evidence type="ECO:0000313" key="2">
    <source>
        <dbReference type="EMBL" id="MCF2562721.1"/>
    </source>
</evidence>
<gene>
    <name evidence="2" type="ORF">I6E12_01130</name>
</gene>
<dbReference type="SMART" id="SM00671">
    <property type="entry name" value="SEL1"/>
    <property type="match status" value="5"/>
</dbReference>
<dbReference type="InterPro" id="IPR006597">
    <property type="entry name" value="Sel1-like"/>
</dbReference>
<evidence type="ECO:0000256" key="1">
    <source>
        <dbReference type="SAM" id="SignalP"/>
    </source>
</evidence>
<dbReference type="PROSITE" id="PS51257">
    <property type="entry name" value="PROKAR_LIPOPROTEIN"/>
    <property type="match status" value="1"/>
</dbReference>
<organism evidence="2 3">
    <name type="scientific">Xylanibacter brevis</name>
    <dbReference type="NCBI Taxonomy" id="83231"/>
    <lineage>
        <taxon>Bacteria</taxon>
        <taxon>Pseudomonadati</taxon>
        <taxon>Bacteroidota</taxon>
        <taxon>Bacteroidia</taxon>
        <taxon>Bacteroidales</taxon>
        <taxon>Prevotellaceae</taxon>
        <taxon>Xylanibacter</taxon>
    </lineage>
</organism>
<sequence>MKQFKTITLTLLFLFTASAVSCYAESSELRKLLNKVNKCKQENATQKDMASAIELANKVIEKNPKETGAAYYYLGEIYARTNSEKVRDYEKAMDCLQKSLHALGPKNKLRSFAHYNIGLLYYQGKGMEQNYDSAFVHFEKAQELNKSLIAGYAEMIEFGLGTNKDPGYALTCYEEGISAGEDLYEKAYALRYVIQHMINNDLNEEAYKNYQMYIITCSAKNDEKGSLKYLKASSDAGFVPAMCSYASYLRQGELVEKNLEEAVRLCKVASDAGYLPAMFNYVYTYKLFDNSITLEEQFKLYKKCADLGFPLSQTTVGVYYLYGWGVKENLEEAYKWNFIAAKQGEKNAKINLQNIGVNLSKEQRDTLEVEALKLPTSNKESSKLLAELSSIPTFGNDKSNTGAQKSQTSAGGALNASFYQSQYNKYSRKAERELKSPEPRADYLASLQKNMSSLAEQALAKGFTINRNTELEQATIDKK</sequence>
<feature type="chain" id="PRO_5046387550" evidence="1">
    <location>
        <begin position="25"/>
        <end position="479"/>
    </location>
</feature>
<reference evidence="2 3" key="1">
    <citation type="submission" date="2020-12" db="EMBL/GenBank/DDBJ databases">
        <title>Whole genome sequences of gut porcine anaerobes.</title>
        <authorList>
            <person name="Kubasova T."/>
            <person name="Jahodarova E."/>
            <person name="Rychlik I."/>
        </authorList>
    </citation>
    <scope>NUCLEOTIDE SEQUENCE [LARGE SCALE GENOMIC DNA]</scope>
    <source>
        <strain evidence="2 3">An925</strain>
    </source>
</reference>
<proteinExistence type="predicted"/>
<feature type="signal peptide" evidence="1">
    <location>
        <begin position="1"/>
        <end position="24"/>
    </location>
</feature>
<dbReference type="InterPro" id="IPR050767">
    <property type="entry name" value="Sel1_AlgK"/>
</dbReference>
<dbReference type="Pfam" id="PF08238">
    <property type="entry name" value="Sel1"/>
    <property type="match status" value="5"/>
</dbReference>
<name>A0ABS9CC74_9BACT</name>
<comment type="caution">
    <text evidence="2">The sequence shown here is derived from an EMBL/GenBank/DDBJ whole genome shotgun (WGS) entry which is preliminary data.</text>
</comment>
<dbReference type="PANTHER" id="PTHR11102:SF160">
    <property type="entry name" value="ERAD-ASSOCIATED E3 UBIQUITIN-PROTEIN LIGASE COMPONENT HRD3"/>
    <property type="match status" value="1"/>
</dbReference>
<accession>A0ABS9CC74</accession>
<dbReference type="RefSeq" id="WP_301637311.1">
    <property type="nucleotide sequence ID" value="NZ_JADYTN010000002.1"/>
</dbReference>
<dbReference type="PANTHER" id="PTHR11102">
    <property type="entry name" value="SEL-1-LIKE PROTEIN"/>
    <property type="match status" value="1"/>
</dbReference>
<dbReference type="EMBL" id="JADYTN010000002">
    <property type="protein sequence ID" value="MCF2562721.1"/>
    <property type="molecule type" value="Genomic_DNA"/>
</dbReference>